<organism evidence="9 10">
    <name type="scientific">Archaeoglobus fulgidus DSM 8774</name>
    <dbReference type="NCBI Taxonomy" id="1344584"/>
    <lineage>
        <taxon>Archaea</taxon>
        <taxon>Methanobacteriati</taxon>
        <taxon>Methanobacteriota</taxon>
        <taxon>Archaeoglobi</taxon>
        <taxon>Archaeoglobales</taxon>
        <taxon>Archaeoglobaceae</taxon>
        <taxon>Archaeoglobus</taxon>
    </lineage>
</organism>
<evidence type="ECO:0000256" key="6">
    <source>
        <dbReference type="ARBA" id="ARBA00058094"/>
    </source>
</evidence>
<comment type="function">
    <text evidence="6 8">Binds and transfers iron-sulfur (Fe-S) clusters to target apoproteins. Can hydrolyze ATP.</text>
</comment>
<dbReference type="FunFam" id="3.40.50.300:FF:001119">
    <property type="entry name" value="Iron-sulfur cluster carrier protein"/>
    <property type="match status" value="1"/>
</dbReference>
<dbReference type="GO" id="GO:0016226">
    <property type="term" value="P:iron-sulfur cluster assembly"/>
    <property type="evidence" value="ECO:0007669"/>
    <property type="project" value="InterPro"/>
</dbReference>
<dbReference type="EMBL" id="CP006577">
    <property type="protein sequence ID" value="AIG99278.1"/>
    <property type="molecule type" value="Genomic_DNA"/>
</dbReference>
<dbReference type="Gene3D" id="3.40.50.300">
    <property type="entry name" value="P-loop containing nucleotide triphosphate hydrolases"/>
    <property type="match status" value="1"/>
</dbReference>
<evidence type="ECO:0000256" key="4">
    <source>
        <dbReference type="ARBA" id="ARBA00023004"/>
    </source>
</evidence>
<dbReference type="InterPro" id="IPR027417">
    <property type="entry name" value="P-loop_NTPase"/>
</dbReference>
<evidence type="ECO:0000256" key="8">
    <source>
        <dbReference type="HAMAP-Rule" id="MF_02040"/>
    </source>
</evidence>
<dbReference type="Pfam" id="PF10609">
    <property type="entry name" value="ParA"/>
    <property type="match status" value="1"/>
</dbReference>
<dbReference type="PROSITE" id="PS01215">
    <property type="entry name" value="MRP"/>
    <property type="match status" value="1"/>
</dbReference>
<sequence length="254" mass="28032">MQKRVTDEDIKERLDKIGFRIAVMSGKGGVGKSTVTALLAVHYAKQGKKVGILDADFLGPSIPHLFGLEKGKVAVSDEGLEPVLTQRLGIKVMSIQFLLPKRETPVIWRGPLIAGMIREFLGRVAWGELDYLLIDLPPGTGDAPLTVMQDAKPNGAVIVSTPQELTAAVVEKAITMAEQTKTAVLGIVENMAYFECPNCGERTYLFGEGKASELARKYKIEFITEIPIDSDLLKLSDLGRVEEYEPDWFEFFPY</sequence>
<keyword evidence="5 8" id="KW-0411">Iron-sulfur</keyword>
<dbReference type="GO" id="GO:0140663">
    <property type="term" value="F:ATP-dependent FeS chaperone activity"/>
    <property type="evidence" value="ECO:0007669"/>
    <property type="project" value="InterPro"/>
</dbReference>
<keyword evidence="4 8" id="KW-0408">Iron</keyword>
<dbReference type="Proteomes" id="UP000028501">
    <property type="component" value="Chromosome"/>
</dbReference>
<dbReference type="AlphaFoldDB" id="A0A075WNW5"/>
<keyword evidence="1 8" id="KW-0479">Metal-binding</keyword>
<dbReference type="CDD" id="cd02037">
    <property type="entry name" value="Mrp_NBP35"/>
    <property type="match status" value="1"/>
</dbReference>
<dbReference type="InterPro" id="IPR019591">
    <property type="entry name" value="Mrp/NBP35_ATP-bd"/>
</dbReference>
<protein>
    <recommendedName>
        <fullName evidence="7 8">Iron-sulfur cluster carrier protein</fullName>
    </recommendedName>
</protein>
<dbReference type="HAMAP" id="MF_02040">
    <property type="entry name" value="Mrp_NBP35"/>
    <property type="match status" value="1"/>
</dbReference>
<evidence type="ECO:0000256" key="7">
    <source>
        <dbReference type="ARBA" id="ARBA00074706"/>
    </source>
</evidence>
<dbReference type="HOGENOM" id="CLU_024839_0_2_2"/>
<comment type="subunit">
    <text evidence="8">Homodimer.</text>
</comment>
<evidence type="ECO:0000256" key="2">
    <source>
        <dbReference type="ARBA" id="ARBA00022741"/>
    </source>
</evidence>
<dbReference type="GO" id="GO:0005524">
    <property type="term" value="F:ATP binding"/>
    <property type="evidence" value="ECO:0007669"/>
    <property type="project" value="UniProtKB-UniRule"/>
</dbReference>
<dbReference type="InterPro" id="IPR033756">
    <property type="entry name" value="YlxH/NBP35"/>
</dbReference>
<dbReference type="SMR" id="A0A075WNW5"/>
<dbReference type="GO" id="GO:0016887">
    <property type="term" value="F:ATP hydrolysis activity"/>
    <property type="evidence" value="ECO:0007669"/>
    <property type="project" value="UniProtKB-UniRule"/>
</dbReference>
<dbReference type="GeneID" id="24796034"/>
<dbReference type="KEGG" id="afg:AFULGI_00025660"/>
<keyword evidence="2 8" id="KW-0547">Nucleotide-binding</keyword>
<gene>
    <name evidence="9" type="ORF">AFULGI_00025660</name>
</gene>
<dbReference type="SUPFAM" id="SSF52540">
    <property type="entry name" value="P-loop containing nucleoside triphosphate hydrolases"/>
    <property type="match status" value="1"/>
</dbReference>
<evidence type="ECO:0000256" key="3">
    <source>
        <dbReference type="ARBA" id="ARBA00022840"/>
    </source>
</evidence>
<proteinExistence type="inferred from homology"/>
<dbReference type="PANTHER" id="PTHR42961:SF2">
    <property type="entry name" value="IRON-SULFUR PROTEIN NUBPL"/>
    <property type="match status" value="1"/>
</dbReference>
<evidence type="ECO:0000313" key="10">
    <source>
        <dbReference type="Proteomes" id="UP000028501"/>
    </source>
</evidence>
<comment type="similarity">
    <text evidence="8">Belongs to the Mrp/NBP35 ATP-binding proteins family.</text>
</comment>
<evidence type="ECO:0000256" key="5">
    <source>
        <dbReference type="ARBA" id="ARBA00023014"/>
    </source>
</evidence>
<dbReference type="PANTHER" id="PTHR42961">
    <property type="entry name" value="IRON-SULFUR PROTEIN NUBPL"/>
    <property type="match status" value="1"/>
</dbReference>
<dbReference type="InterPro" id="IPR000808">
    <property type="entry name" value="Mrp-like_CS"/>
</dbReference>
<dbReference type="RefSeq" id="WP_010879758.1">
    <property type="nucleotide sequence ID" value="NZ_CP006577.1"/>
</dbReference>
<keyword evidence="8" id="KW-0378">Hydrolase</keyword>
<feature type="binding site" evidence="8">
    <location>
        <begin position="26"/>
        <end position="33"/>
    </location>
    <ligand>
        <name>ATP</name>
        <dbReference type="ChEBI" id="CHEBI:30616"/>
    </ligand>
</feature>
<dbReference type="GO" id="GO:0046872">
    <property type="term" value="F:metal ion binding"/>
    <property type="evidence" value="ECO:0007669"/>
    <property type="project" value="UniProtKB-KW"/>
</dbReference>
<name>A0A075WNW5_ARCFL</name>
<reference evidence="9 10" key="1">
    <citation type="submission" date="2013-07" db="EMBL/GenBank/DDBJ databases">
        <title>Genome of Archaeoglobus fulgidus.</title>
        <authorList>
            <person name="Fiebig A."/>
            <person name="Birkeland N.-K."/>
        </authorList>
    </citation>
    <scope>NUCLEOTIDE SEQUENCE [LARGE SCALE GENOMIC DNA]</scope>
    <source>
        <strain evidence="9 10">DSM 8774</strain>
    </source>
</reference>
<accession>A0A075WNW5</accession>
<evidence type="ECO:0000256" key="1">
    <source>
        <dbReference type="ARBA" id="ARBA00022723"/>
    </source>
</evidence>
<dbReference type="InterPro" id="IPR044304">
    <property type="entry name" value="NUBPL-like"/>
</dbReference>
<keyword evidence="3 8" id="KW-0067">ATP-binding</keyword>
<evidence type="ECO:0000313" key="9">
    <source>
        <dbReference type="EMBL" id="AIG99278.1"/>
    </source>
</evidence>
<dbReference type="GO" id="GO:0051539">
    <property type="term" value="F:4 iron, 4 sulfur cluster binding"/>
    <property type="evidence" value="ECO:0007669"/>
    <property type="project" value="TreeGrafter"/>
</dbReference>